<dbReference type="VEuPathDB" id="PiroplasmaDB:BBBOND_0002380"/>
<organism evidence="4">
    <name type="scientific">Babesia bigemina</name>
    <dbReference type="NCBI Taxonomy" id="5866"/>
    <lineage>
        <taxon>Eukaryota</taxon>
        <taxon>Sar</taxon>
        <taxon>Alveolata</taxon>
        <taxon>Apicomplexa</taxon>
        <taxon>Aconoidasida</taxon>
        <taxon>Piroplasmida</taxon>
        <taxon>Babesiidae</taxon>
        <taxon>Babesia</taxon>
    </lineage>
</organism>
<dbReference type="EMBL" id="LK055032">
    <property type="protein sequence ID" value="CDR71586.1"/>
    <property type="molecule type" value="Genomic_DNA"/>
</dbReference>
<evidence type="ECO:0008006" key="5">
    <source>
        <dbReference type="Google" id="ProtNLM"/>
    </source>
</evidence>
<evidence type="ECO:0000256" key="2">
    <source>
        <dbReference type="SAM" id="MobiDB-lite"/>
    </source>
</evidence>
<reference evidence="4" key="1">
    <citation type="journal article" date="2014" name="Nucleic Acids Res.">
        <title>The evolutionary dynamics of variant antigen genes in Babesia reveal a history of genomic innovation underlying host-parasite interaction.</title>
        <authorList>
            <person name="Jackson A.P."/>
            <person name="Otto T.D."/>
            <person name="Darby A."/>
            <person name="Ramaprasad A."/>
            <person name="Xia D."/>
            <person name="Echaide I.E."/>
            <person name="Farber M."/>
            <person name="Gahlot S."/>
            <person name="Gamble J."/>
            <person name="Gupta D."/>
            <person name="Gupta Y."/>
            <person name="Jackson L."/>
            <person name="Malandrin L."/>
            <person name="Malas T.B."/>
            <person name="Moussa E."/>
            <person name="Nair M."/>
            <person name="Reid AJ."/>
            <person name="Sanders M."/>
            <person name="Sharma J."/>
            <person name="Tracey A."/>
            <person name="Quail M.A."/>
            <person name="Weir W."/>
            <person name="Wastling J.M."/>
            <person name="Hall N."/>
            <person name="Willadsen P."/>
            <person name="Lingelbach K."/>
            <person name="Shiels B."/>
            <person name="Tait A."/>
            <person name="Berriman M."/>
            <person name="Allred D.R."/>
            <person name="Pain A."/>
        </authorList>
    </citation>
    <scope>NUCLEOTIDE SEQUENCE</scope>
    <source>
        <strain evidence="4">Bond</strain>
    </source>
</reference>
<dbReference type="GeneID" id="24561809"/>
<dbReference type="KEGG" id="bbig:BBBOND_0002380"/>
<dbReference type="OrthoDB" id="5792673at2759"/>
<keyword evidence="3" id="KW-1133">Transmembrane helix</keyword>
<keyword evidence="3" id="KW-0812">Transmembrane</keyword>
<feature type="coiled-coil region" evidence="1">
    <location>
        <begin position="171"/>
        <end position="227"/>
    </location>
</feature>
<gene>
    <name evidence="4" type="ORF">BBBOND_0002380</name>
</gene>
<evidence type="ECO:0000256" key="1">
    <source>
        <dbReference type="SAM" id="Coils"/>
    </source>
</evidence>
<feature type="coiled-coil region" evidence="1">
    <location>
        <begin position="578"/>
        <end position="605"/>
    </location>
</feature>
<evidence type="ECO:0000256" key="3">
    <source>
        <dbReference type="SAM" id="Phobius"/>
    </source>
</evidence>
<name>A0A061BJD5_BABBI</name>
<feature type="transmembrane region" description="Helical" evidence="3">
    <location>
        <begin position="1423"/>
        <end position="1444"/>
    </location>
</feature>
<dbReference type="RefSeq" id="XP_012770532.1">
    <property type="nucleotide sequence ID" value="XM_012915078.1"/>
</dbReference>
<sequence length="1485" mass="166525">MFVELTDKSRAIKRGSEGNDPSQLRKEIEQIMSAVKDIGHELGSHVLTLDAWISDAEQKREAAHSKAQTVFVALDNGTRQGGDKKTKLGKHIKNIGDAQKTISATNEALKTEAAKLELWKTEATKVVQEAGRKCSAVVAALNKTAEPIFNTKFQEIKQKAQQIDSAHTVAKQKLTEVAKKASAAYAKLQNISSEVRGQIQGKVVDALRSLKAALQNKDRELRTQIEKQGKGKKCVISGFGGDKHTDITNIKGENVIKPWLEDIAVSLNGPLEEAARSGVDALQQHILKEATVQALQNSDTAILVNGAEINTQSSDIQVAVAAIESQLNTISEMVEQTHKNNDIKDYLTDLEMLIETTNEEKYTLQAQYTHNNIQVYGLSKIYSGLCYRQKQLETPISTIASSIDEITNELSRLRNELKHSTGNDIILTLQQMERRIGHATNSPNSLSHLKTEIGKLQEDQLSNNVDGKIQRVITAALSTVTAVEDLPVAVEAARNVADGLMVNLEQRIKSLYEKVVAIDPVVNSAEQVMTQCILDIEGRLAHAKENVTDAVIQLRTKLLDLFNTAFAALTHQVQSLFAKQKQAELAALENVVTEQLREIERVIEEDRGSGVKGFLSNVMERIEEEFLDPLPSLPRLDKTITLDKLAGRTKLFLHALFMYVEGQVKDLVPSDDPNQPSTPTANNQSRQVAKIRDNLNTLLGSLTHFNKISSSRLKHLKQSHANLTPARFDGNNNRLLDLVRDGVGGFISELEYAYVSAYSKQQWEKEHSTKYAKIGLTIIPTLYESLMELQNGLLKKEKAWDAERLYYSDSDQNPLGEYFYHHGYQVPKSAEISDGELKNKSDFCGSDIIVLINSVDHKWFNTTKPVIFRGITENDDVTIEQEDDNGVLQKLHDCLVLYSRVCHLTHVASPKAPCSVYEMLCWLTGLQFNSVFNPLLNHVKALFMAPVAPNSSEKMLKPINAYPKEFSLSDVSSAVDHICSYAYALLTTILGTGDALTVYACDFSNNTFRFKYPVSGEDCLDMLLDILRRLLPTLQFVYRQCRLTTEHYGWSDCKYGKDVASSKQPCENHSSDESTCEPNYQANCQPTCQPTSPLMSYLNDCLPGHLPHQLIRIGCKYECSTCPTTSKKGMPCLTPLGFKAFSGSTKRGVDISNALQYFFACDNIRAIFSLAPRPPVTLPEHFEFALCLVREWNTPKSEINALQTKFETLIEDTSMWLVSDTGELTNAFINAYGSAPSTRPRVHTNTEHSDVASLCLGNNTKPCANQSCAPYLLSLCTDSYMYLAHKHSDTYLSWAVYLPWTFWNYLYNLYQAFCNIACRDWGCRSCLQNDKCRRGQHGHSYKEEGKPEQTHCQCQSIVTCKGVSPTFYGYGFTFGNAWELNRRKFEIKCSKFCAQLHKVLKSDHFCNLFTQCDEFLFKIRAPFIWLNVSLWLLSLLYLLHIMVVRLDLLHIKSHLHSPSSHRIAAQSLLAAARVNKLNRVFYLQP</sequence>
<feature type="region of interest" description="Disordered" evidence="2">
    <location>
        <begin position="1"/>
        <end position="23"/>
    </location>
</feature>
<protein>
    <recommendedName>
        <fullName evidence="5">C3H1-type domain-containing protein</fullName>
    </recommendedName>
</protein>
<evidence type="ECO:0000313" key="4">
    <source>
        <dbReference type="EMBL" id="CDR71586.1"/>
    </source>
</evidence>
<keyword evidence="3" id="KW-0472">Membrane</keyword>
<accession>A0A061BJD5</accession>
<keyword evidence="1" id="KW-0175">Coiled coil</keyword>
<feature type="coiled-coil region" evidence="1">
    <location>
        <begin position="396"/>
        <end position="423"/>
    </location>
</feature>
<reference evidence="4" key="2">
    <citation type="submission" date="2014-06" db="EMBL/GenBank/DDBJ databases">
        <authorList>
            <person name="Aslett M."/>
            <person name="De Silva Nishadi"/>
        </authorList>
    </citation>
    <scope>NUCLEOTIDE SEQUENCE</scope>
    <source>
        <strain evidence="4">Bond</strain>
    </source>
</reference>
<proteinExistence type="predicted"/>